<gene>
    <name evidence="1" type="ORF">OXX778_LOCUS9757</name>
</gene>
<sequence>MDSKIDETENEETNSSLSIEEIEDLILFAKNKFINTDEDKRDIRDAMKNQNRLKWIKNCNPSLTEIFDKYPKYFEMHYLINDDFKNMFEDKNNKLISSWSFSFVNRLVIYGQSLNDAKVSQLLSIYNTCTDLDEYDNLRNFMHCDRFPKSKGNKNSKVSKYQMIDYVLQRFKLGVSVEEIINKCNSVTNQPIIVIVIVI</sequence>
<dbReference type="OrthoDB" id="10053555at2759"/>
<keyword evidence="2" id="KW-1185">Reference proteome</keyword>
<accession>A0A813XBD7</accession>
<organism evidence="1 2">
    <name type="scientific">Brachionus calyciflorus</name>
    <dbReference type="NCBI Taxonomy" id="104777"/>
    <lineage>
        <taxon>Eukaryota</taxon>
        <taxon>Metazoa</taxon>
        <taxon>Spiralia</taxon>
        <taxon>Gnathifera</taxon>
        <taxon>Rotifera</taxon>
        <taxon>Eurotatoria</taxon>
        <taxon>Monogononta</taxon>
        <taxon>Pseudotrocha</taxon>
        <taxon>Ploima</taxon>
        <taxon>Brachionidae</taxon>
        <taxon>Brachionus</taxon>
    </lineage>
</organism>
<proteinExistence type="predicted"/>
<evidence type="ECO:0000313" key="2">
    <source>
        <dbReference type="Proteomes" id="UP000663879"/>
    </source>
</evidence>
<evidence type="ECO:0000313" key="1">
    <source>
        <dbReference type="EMBL" id="CAF0867490.1"/>
    </source>
</evidence>
<name>A0A813XBD7_9BILA</name>
<protein>
    <submittedName>
        <fullName evidence="1">Uncharacterized protein</fullName>
    </submittedName>
</protein>
<reference evidence="1" key="1">
    <citation type="submission" date="2021-02" db="EMBL/GenBank/DDBJ databases">
        <authorList>
            <person name="Nowell W R."/>
        </authorList>
    </citation>
    <scope>NUCLEOTIDE SEQUENCE</scope>
    <source>
        <strain evidence="1">Ploen Becks lab</strain>
    </source>
</reference>
<dbReference type="EMBL" id="CAJNOC010001468">
    <property type="protein sequence ID" value="CAF0867490.1"/>
    <property type="molecule type" value="Genomic_DNA"/>
</dbReference>
<dbReference type="AlphaFoldDB" id="A0A813XBD7"/>
<dbReference type="Proteomes" id="UP000663879">
    <property type="component" value="Unassembled WGS sequence"/>
</dbReference>
<comment type="caution">
    <text evidence="1">The sequence shown here is derived from an EMBL/GenBank/DDBJ whole genome shotgun (WGS) entry which is preliminary data.</text>
</comment>